<feature type="compositionally biased region" description="Low complexity" evidence="1">
    <location>
        <begin position="303"/>
        <end position="316"/>
    </location>
</feature>
<name>A0AAD4DLG6_9FUNG</name>
<feature type="compositionally biased region" description="Polar residues" evidence="1">
    <location>
        <begin position="400"/>
        <end position="409"/>
    </location>
</feature>
<feature type="region of interest" description="Disordered" evidence="1">
    <location>
        <begin position="957"/>
        <end position="1001"/>
    </location>
</feature>
<feature type="region of interest" description="Disordered" evidence="1">
    <location>
        <begin position="1389"/>
        <end position="1468"/>
    </location>
</feature>
<dbReference type="Proteomes" id="UP001194580">
    <property type="component" value="Unassembled WGS sequence"/>
</dbReference>
<feature type="compositionally biased region" description="Low complexity" evidence="1">
    <location>
        <begin position="44"/>
        <end position="94"/>
    </location>
</feature>
<comment type="caution">
    <text evidence="2">The sequence shown here is derived from an EMBL/GenBank/DDBJ whole genome shotgun (WGS) entry which is preliminary data.</text>
</comment>
<accession>A0AAD4DLG6</accession>
<reference evidence="2" key="1">
    <citation type="journal article" date="2020" name="Fungal Divers.">
        <title>Resolving the Mortierellaceae phylogeny through synthesis of multi-gene phylogenetics and phylogenomics.</title>
        <authorList>
            <person name="Vandepol N."/>
            <person name="Liber J."/>
            <person name="Desiro A."/>
            <person name="Na H."/>
            <person name="Kennedy M."/>
            <person name="Barry K."/>
            <person name="Grigoriev I.V."/>
            <person name="Miller A.N."/>
            <person name="O'Donnell K."/>
            <person name="Stajich J.E."/>
            <person name="Bonito G."/>
        </authorList>
    </citation>
    <scope>NUCLEOTIDE SEQUENCE</scope>
    <source>
        <strain evidence="2">NRRL 28262</strain>
    </source>
</reference>
<sequence length="1468" mass="162508">MTPAPSSSRNRRSATLTNIPPPPGPPPTPPAGHPGTYIHTTLGHSQSVSNHSTHSSFSSHSGPINSSNNYSTAPSSYAPPRASFSSSPRASPVGGPSGRSGRDKDQDAWNDSAWRSIFDAALVKAQQAVQLDELQETTLAANLYAQAANDLGRVIPMCSSEKKKQSMLSISNDGHNYRYSVINRNSGYAEDQYQPQQYQPQQYQLAQQVPQQQRYQQSMQQQQQQQQQHFQSPVLSPVLSPAQHYQTPQFQLQQNQEPPQQPQQQQSSGLRLFGKKRSKTQPSVSQPPPEFAKQFQSQGQDYNNFNHNNQSSNDNNRFGYDDYSEQAEAYTVPFVAPPKSPNPAPAVPSIFMSQPPVSTSNKGQQNGTSAAPAPAPAVVQEQPTKSSKWRPFGKKKSKSLSHPETSTAFTPPPEMAPSVPVFTPHIEPEPQYHDQQQQQQQVEEVVEYKEEEFKNPVQGDWYVESTPGEDSYEYDEFENPAHYFGEEDEDVDPYYIADTKGRAKAFEGQDTGPNDKDKSASTKESEANFSPKFDFSQSEQTTGFQAQLAGDEPISDDRAHASNFTDNVDVNNDDMANGNHHNVQGSHYQEASDSIALSQIEGEEMARSMLEPAGNDHDGETVATGDAVVEKTKTKRTWYGKKKKEKDPEREKEKQKQKELDRLDTVARLMDDALFGASPKSKLDKDKLKEKPSVASLDKPISHHSNDHSDQAHQTSTTGPAPVLPEVNFSESHISTSQDKDDIVTTDKNKSTIEEPYVLPAISEPTNIPAISEPANIPEISEPTNSESGITTTTAGHDAPSIASDTPKRSKSRHFSIFKSKKNKEMDTQQPIAEGTPLSPTVTNDDSKSMHSQHTRKSSFSADRKVESPVVIVRPKEKEVKKRDSDEYVPYVYQEELEGPLMERVEVPENREVIGFVLPVEEVIDYTLEGNEEAALENWDSWVSQLESFEKVLSDKGLKKEKAKKAKKVKEEKPAKDEHPLAPMGSNKANRSSIFGSLGRSDTIKSRNNTALDLNAHALDNRPLSMSTTLLDDISTRPSFQSSRSGESEAPSQFLVAPQTRKRWWKRKDTNSFYRASNALSMADLEQDQHLSALLRSQSQVRSSDNLPLEHSTPLMSMPISLVDTPVAPIKEVSKEAPAVMESVPAPEAVVKEQEPKETAPKVEMKIETKIETKVEQPGDDEEEEEAESEVVIAPMPKPKVKSSKPKLGEKPVIATPAPAPTFTPVAPAPAPVPVPTYAPAAVVRPVEEGDDEDEEIENYAAHRRRNTISRSSTTPDKYSKYKTTNKTTTVINNTNVASSQAIATEDNADAKSVSSTKTVATTTSESDTTGRLGPEVSLEQMLESKNVDHVKYYIQRMKTDTVTKARNGSKFAALEGMKNVKVLQKHLADLLDPKSEDEEEEEEKDQTKLSSSSSVPAPDEERMITVQPTIQEEDEEEDEEDEKATTTQAPPTKDTKEEIKAPTEKEE</sequence>
<feature type="compositionally biased region" description="Pro residues" evidence="1">
    <location>
        <begin position="19"/>
        <end position="32"/>
    </location>
</feature>
<feature type="region of interest" description="Disordered" evidence="1">
    <location>
        <begin position="611"/>
        <end position="867"/>
    </location>
</feature>
<feature type="region of interest" description="Disordered" evidence="1">
    <location>
        <begin position="1150"/>
        <end position="1219"/>
    </location>
</feature>
<feature type="compositionally biased region" description="Polar residues" evidence="1">
    <location>
        <begin position="351"/>
        <end position="369"/>
    </location>
</feature>
<feature type="region of interest" description="Disordered" evidence="1">
    <location>
        <begin position="1306"/>
        <end position="1334"/>
    </location>
</feature>
<feature type="compositionally biased region" description="Polar residues" evidence="1">
    <location>
        <begin position="535"/>
        <end position="545"/>
    </location>
</feature>
<feature type="compositionally biased region" description="Acidic residues" evidence="1">
    <location>
        <begin position="1396"/>
        <end position="1405"/>
    </location>
</feature>
<feature type="compositionally biased region" description="Basic and acidic residues" evidence="1">
    <location>
        <begin position="499"/>
        <end position="526"/>
    </location>
</feature>
<feature type="compositionally biased region" description="Polar residues" evidence="1">
    <location>
        <begin position="782"/>
        <end position="795"/>
    </location>
</feature>
<feature type="region of interest" description="Disordered" evidence="1">
    <location>
        <begin position="1261"/>
        <end position="1282"/>
    </location>
</feature>
<dbReference type="EMBL" id="JAAAIL010000027">
    <property type="protein sequence ID" value="KAG0281222.1"/>
    <property type="molecule type" value="Genomic_DNA"/>
</dbReference>
<proteinExistence type="predicted"/>
<feature type="compositionally biased region" description="Basic and acidic residues" evidence="1">
    <location>
        <begin position="738"/>
        <end position="753"/>
    </location>
</feature>
<feature type="compositionally biased region" description="Basic and acidic residues" evidence="1">
    <location>
        <begin position="681"/>
        <end position="692"/>
    </location>
</feature>
<feature type="region of interest" description="Disordered" evidence="1">
    <location>
        <begin position="334"/>
        <end position="474"/>
    </location>
</feature>
<protein>
    <submittedName>
        <fullName evidence="2">Uncharacterized protein</fullName>
    </submittedName>
</protein>
<feature type="compositionally biased region" description="Basic and acidic residues" evidence="1">
    <location>
        <begin position="969"/>
        <end position="980"/>
    </location>
</feature>
<feature type="compositionally biased region" description="Basic residues" evidence="1">
    <location>
        <begin position="633"/>
        <end position="644"/>
    </location>
</feature>
<gene>
    <name evidence="2" type="ORF">BGZ95_005827</name>
</gene>
<feature type="compositionally biased region" description="Basic residues" evidence="1">
    <location>
        <begin position="387"/>
        <end position="399"/>
    </location>
</feature>
<evidence type="ECO:0000313" key="3">
    <source>
        <dbReference type="Proteomes" id="UP001194580"/>
    </source>
</evidence>
<feature type="region of interest" description="Disordered" evidence="1">
    <location>
        <begin position="1030"/>
        <end position="1055"/>
    </location>
</feature>
<feature type="region of interest" description="Disordered" evidence="1">
    <location>
        <begin position="250"/>
        <end position="320"/>
    </location>
</feature>
<organism evidence="2 3">
    <name type="scientific">Linnemannia exigua</name>
    <dbReference type="NCBI Taxonomy" id="604196"/>
    <lineage>
        <taxon>Eukaryota</taxon>
        <taxon>Fungi</taxon>
        <taxon>Fungi incertae sedis</taxon>
        <taxon>Mucoromycota</taxon>
        <taxon>Mortierellomycotina</taxon>
        <taxon>Mortierellomycetes</taxon>
        <taxon>Mortierellales</taxon>
        <taxon>Mortierellaceae</taxon>
        <taxon>Linnemannia</taxon>
    </lineage>
</organism>
<feature type="compositionally biased region" description="Low complexity" evidence="1">
    <location>
        <begin position="1311"/>
        <end position="1330"/>
    </location>
</feature>
<feature type="compositionally biased region" description="Low complexity" evidence="1">
    <location>
        <begin position="250"/>
        <end position="266"/>
    </location>
</feature>
<feature type="compositionally biased region" description="Low complexity" evidence="1">
    <location>
        <begin position="433"/>
        <end position="443"/>
    </location>
</feature>
<keyword evidence="3" id="KW-1185">Reference proteome</keyword>
<feature type="region of interest" description="Disordered" evidence="1">
    <location>
        <begin position="496"/>
        <end position="591"/>
    </location>
</feature>
<feature type="compositionally biased region" description="Polar residues" evidence="1">
    <location>
        <begin position="579"/>
        <end position="591"/>
    </location>
</feature>
<feature type="region of interest" description="Disordered" evidence="1">
    <location>
        <begin position="1"/>
        <end position="108"/>
    </location>
</feature>
<feature type="compositionally biased region" description="Pro residues" evidence="1">
    <location>
        <begin position="335"/>
        <end position="346"/>
    </location>
</feature>
<feature type="compositionally biased region" description="Acidic residues" evidence="1">
    <location>
        <begin position="1178"/>
        <end position="1189"/>
    </location>
</feature>
<feature type="compositionally biased region" description="Polar residues" evidence="1">
    <location>
        <begin position="1030"/>
        <end position="1045"/>
    </location>
</feature>
<evidence type="ECO:0000313" key="2">
    <source>
        <dbReference type="EMBL" id="KAG0281222.1"/>
    </source>
</evidence>
<feature type="compositionally biased region" description="Basic and acidic residues" evidence="1">
    <location>
        <begin position="700"/>
        <end position="711"/>
    </location>
</feature>
<feature type="compositionally biased region" description="Acidic residues" evidence="1">
    <location>
        <begin position="1432"/>
        <end position="1443"/>
    </location>
</feature>
<feature type="compositionally biased region" description="Basic and acidic residues" evidence="1">
    <location>
        <begin position="1150"/>
        <end position="1177"/>
    </location>
</feature>
<feature type="compositionally biased region" description="Basic and acidic residues" evidence="1">
    <location>
        <begin position="645"/>
        <end position="671"/>
    </location>
</feature>
<feature type="compositionally biased region" description="Basic and acidic residues" evidence="1">
    <location>
        <begin position="1454"/>
        <end position="1468"/>
    </location>
</feature>
<feature type="compositionally biased region" description="Basic residues" evidence="1">
    <location>
        <begin position="809"/>
        <end position="822"/>
    </location>
</feature>
<evidence type="ECO:0000256" key="1">
    <source>
        <dbReference type="SAM" id="MobiDB-lite"/>
    </source>
</evidence>